<evidence type="ECO:0000259" key="3">
    <source>
        <dbReference type="PROSITE" id="PS50006"/>
    </source>
</evidence>
<feature type="region of interest" description="Disordered" evidence="2">
    <location>
        <begin position="731"/>
        <end position="750"/>
    </location>
</feature>
<dbReference type="PANTHER" id="PTHR47458:SF1">
    <property type="entry name" value="SMAD_FHA DOMAIN-CONTAINING PROTEIN"/>
    <property type="match status" value="1"/>
</dbReference>
<feature type="domain" description="FHA" evidence="3">
    <location>
        <begin position="105"/>
        <end position="167"/>
    </location>
</feature>
<dbReference type="Gramene" id="Kaladp0015s0042.1.v1.1">
    <property type="protein sequence ID" value="Kaladp0015s0042.1.v1.1"/>
    <property type="gene ID" value="Kaladp0015s0042.v1.1"/>
</dbReference>
<organism evidence="4 5">
    <name type="scientific">Kalanchoe fedtschenkoi</name>
    <name type="common">Lavender scallops</name>
    <name type="synonym">South American air plant</name>
    <dbReference type="NCBI Taxonomy" id="63787"/>
    <lineage>
        <taxon>Eukaryota</taxon>
        <taxon>Viridiplantae</taxon>
        <taxon>Streptophyta</taxon>
        <taxon>Embryophyta</taxon>
        <taxon>Tracheophyta</taxon>
        <taxon>Spermatophyta</taxon>
        <taxon>Magnoliopsida</taxon>
        <taxon>eudicotyledons</taxon>
        <taxon>Gunneridae</taxon>
        <taxon>Pentapetalae</taxon>
        <taxon>Saxifragales</taxon>
        <taxon>Crassulaceae</taxon>
        <taxon>Kalanchoe</taxon>
    </lineage>
</organism>
<feature type="coiled-coil region" evidence="1">
    <location>
        <begin position="250"/>
        <end position="317"/>
    </location>
</feature>
<keyword evidence="1" id="KW-0175">Coiled coil</keyword>
<dbReference type="InterPro" id="IPR000253">
    <property type="entry name" value="FHA_dom"/>
</dbReference>
<feature type="compositionally biased region" description="Basic and acidic residues" evidence="2">
    <location>
        <begin position="739"/>
        <end position="750"/>
    </location>
</feature>
<proteinExistence type="predicted"/>
<reference evidence="4" key="1">
    <citation type="submission" date="2021-01" db="UniProtKB">
        <authorList>
            <consortium name="EnsemblPlants"/>
        </authorList>
    </citation>
    <scope>IDENTIFICATION</scope>
</reference>
<dbReference type="InterPro" id="IPR008984">
    <property type="entry name" value="SMAD_FHA_dom_sf"/>
</dbReference>
<feature type="region of interest" description="Disordered" evidence="2">
    <location>
        <begin position="793"/>
        <end position="883"/>
    </location>
</feature>
<feature type="compositionally biased region" description="Acidic residues" evidence="2">
    <location>
        <begin position="851"/>
        <end position="861"/>
    </location>
</feature>
<evidence type="ECO:0000313" key="5">
    <source>
        <dbReference type="Proteomes" id="UP000594263"/>
    </source>
</evidence>
<dbReference type="OMA" id="HHENEMK"/>
<dbReference type="Proteomes" id="UP000594263">
    <property type="component" value="Unplaced"/>
</dbReference>
<protein>
    <recommendedName>
        <fullName evidence="3">FHA domain-containing protein</fullName>
    </recommendedName>
</protein>
<dbReference type="PANTHER" id="PTHR47458">
    <property type="entry name" value="SMAD/FHA DOMAIN-CONTAINING PROTEIN"/>
    <property type="match status" value="1"/>
</dbReference>
<dbReference type="PROSITE" id="PS50006">
    <property type="entry name" value="FHA_DOMAIN"/>
    <property type="match status" value="1"/>
</dbReference>
<name>A0A7N0SZ06_KALFE</name>
<keyword evidence="5" id="KW-1185">Reference proteome</keyword>
<accession>A0A7N0SZ06</accession>
<evidence type="ECO:0000313" key="4">
    <source>
        <dbReference type="EnsemblPlants" id="Kaladp0015s0042.1.v1.1"/>
    </source>
</evidence>
<dbReference type="AlphaFoldDB" id="A0A7N0SZ06"/>
<evidence type="ECO:0000256" key="2">
    <source>
        <dbReference type="SAM" id="MobiDB-lite"/>
    </source>
</evidence>
<feature type="compositionally biased region" description="Basic and acidic residues" evidence="2">
    <location>
        <begin position="358"/>
        <end position="373"/>
    </location>
</feature>
<sequence length="883" mass="98552">MALEERSPKTVAVPKSDPSLNQEDKTSSRAGSTYRSPRPDAQPMSASLQEKRPSPEEFILSVASNIAAQPLQNFEPEVWGVLAAISANARKRRQGINIILTADEHRIGRLVPDKRFQIESASVSANHCKIYRKKVSRGDSDHQSGCYVSVLLKDTSTNGTYLNWEKLTKNGPEAELRHGDIISFASPPQNENTLAFVFRDVLKSDRGSDGAAKRKAEELGHESKRLKGIGIGAPDGPLSLDDFRSLQRSNTELRKQLENHVATIDLLRNESRSLIEHHEHRINEMKESIEKSYSNQLQELHQLIELKQKELDASNKTFFEQKHMIDDLNERLTAYIQSTGEAKEIMASQKASISEMKAQLDDERDQRRKEREKAASDLKAAVIKAQSEAEDELNRISESSCKRDQEQQEVINKLQESEKERCLLVDTLRTKLDDTRQKLIISENKVRQLEAQLSEENLTSSNGRKRVKELEDELRGLKKKLESEKQAAREEAWAKVSVLELEISAAVRDLEYERRRLRGARERIILRETQLRAFYSTTEEISSLFTKQQEQLKAMQKTLEDEENYDNDFAEIDLNANPDDAVRNSICGNKQIRSKSRSTDKAGSSTSANRYSNIQVDNSSDDACGTEKHDCDIRTGEEAKNTQEMDSATLVQDGICGDINDIGTEQVQETESPGGDEEDNHDGVLAGETMQVDETQAKEIEELAQMAGKGSPNTIRTQDLLASEAAGSWACSTAPSAHGENDSPRTRNDNNAEVVGFLHDSNTIVAESQCSPSPEVVKRRKDERLELSEMIGIVAPELKEHFSRANTSRPSNHKGIMGSISDSDTGGIGSDDEDEDSRSRVKAYGGAISDAETDGGDDDANEYSKSGDSMDEDEEAIEHDSDR</sequence>
<feature type="region of interest" description="Disordered" evidence="2">
    <location>
        <begin position="588"/>
        <end position="626"/>
    </location>
</feature>
<dbReference type="SMART" id="SM00240">
    <property type="entry name" value="FHA"/>
    <property type="match status" value="1"/>
</dbReference>
<dbReference type="EnsemblPlants" id="Kaladp0015s0042.1.v1.1">
    <property type="protein sequence ID" value="Kaladp0015s0042.1.v1.1"/>
    <property type="gene ID" value="Kaladp0015s0042.v1.1"/>
</dbReference>
<feature type="compositionally biased region" description="Polar residues" evidence="2">
    <location>
        <begin position="601"/>
        <end position="618"/>
    </location>
</feature>
<feature type="region of interest" description="Disordered" evidence="2">
    <location>
        <begin position="1"/>
        <end position="53"/>
    </location>
</feature>
<dbReference type="Gene3D" id="2.60.200.20">
    <property type="match status" value="1"/>
</dbReference>
<dbReference type="Pfam" id="PF00498">
    <property type="entry name" value="FHA"/>
    <property type="match status" value="1"/>
</dbReference>
<feature type="coiled-coil region" evidence="1">
    <location>
        <begin position="432"/>
        <end position="491"/>
    </location>
</feature>
<evidence type="ECO:0000256" key="1">
    <source>
        <dbReference type="SAM" id="Coils"/>
    </source>
</evidence>
<feature type="region of interest" description="Disordered" evidence="2">
    <location>
        <begin position="354"/>
        <end position="373"/>
    </location>
</feature>
<dbReference type="SUPFAM" id="SSF49879">
    <property type="entry name" value="SMAD/FHA domain"/>
    <property type="match status" value="1"/>
</dbReference>